<name>A0ABW3Q5Q3_9BACT</name>
<evidence type="ECO:0000313" key="2">
    <source>
        <dbReference type="Proteomes" id="UP001597116"/>
    </source>
</evidence>
<gene>
    <name evidence="1" type="ORF">ACFQ4C_01560</name>
</gene>
<dbReference type="EMBL" id="JBHTLP010000001">
    <property type="protein sequence ID" value="MFD1139771.1"/>
    <property type="molecule type" value="Genomic_DNA"/>
</dbReference>
<dbReference type="Proteomes" id="UP001597116">
    <property type="component" value="Unassembled WGS sequence"/>
</dbReference>
<keyword evidence="2" id="KW-1185">Reference proteome</keyword>
<accession>A0ABW3Q5Q3</accession>
<dbReference type="RefSeq" id="WP_265990449.1">
    <property type="nucleotide sequence ID" value="NZ_CP110973.1"/>
</dbReference>
<proteinExistence type="predicted"/>
<evidence type="ECO:0000313" key="1">
    <source>
        <dbReference type="EMBL" id="MFD1139771.1"/>
    </source>
</evidence>
<organism evidence="1 2">
    <name type="scientific">Larkinella insperata</name>
    <dbReference type="NCBI Taxonomy" id="332158"/>
    <lineage>
        <taxon>Bacteria</taxon>
        <taxon>Pseudomonadati</taxon>
        <taxon>Bacteroidota</taxon>
        <taxon>Cytophagia</taxon>
        <taxon>Cytophagales</taxon>
        <taxon>Spirosomataceae</taxon>
        <taxon>Larkinella</taxon>
    </lineage>
</organism>
<sequence>MRKYSLLLAALAFLFAFFGIIASGFVSILCGLFALTLGICAGVTLSNAQVDADYNPIPKDTPTVQRAKLTELPV</sequence>
<comment type="caution">
    <text evidence="1">The sequence shown here is derived from an EMBL/GenBank/DDBJ whole genome shotgun (WGS) entry which is preliminary data.</text>
</comment>
<protein>
    <submittedName>
        <fullName evidence="1">Uncharacterized protein</fullName>
    </submittedName>
</protein>
<reference evidence="2" key="1">
    <citation type="journal article" date="2019" name="Int. J. Syst. Evol. Microbiol.">
        <title>The Global Catalogue of Microorganisms (GCM) 10K type strain sequencing project: providing services to taxonomists for standard genome sequencing and annotation.</title>
        <authorList>
            <consortium name="The Broad Institute Genomics Platform"/>
            <consortium name="The Broad Institute Genome Sequencing Center for Infectious Disease"/>
            <person name="Wu L."/>
            <person name="Ma J."/>
        </authorList>
    </citation>
    <scope>NUCLEOTIDE SEQUENCE [LARGE SCALE GENOMIC DNA]</scope>
    <source>
        <strain evidence="2">CCUG 55608</strain>
    </source>
</reference>